<dbReference type="AlphaFoldDB" id="A0A7J6VXM7"/>
<evidence type="ECO:0000313" key="2">
    <source>
        <dbReference type="EMBL" id="KAF5189072.1"/>
    </source>
</evidence>
<feature type="region of interest" description="Disordered" evidence="1">
    <location>
        <begin position="217"/>
        <end position="238"/>
    </location>
</feature>
<comment type="caution">
    <text evidence="2">The sequence shown here is derived from an EMBL/GenBank/DDBJ whole genome shotgun (WGS) entry which is preliminary data.</text>
</comment>
<reference evidence="2 3" key="1">
    <citation type="submission" date="2020-06" db="EMBL/GenBank/DDBJ databases">
        <title>Transcriptomic and genomic resources for Thalictrum thalictroides and T. hernandezii: Facilitating candidate gene discovery in an emerging model plant lineage.</title>
        <authorList>
            <person name="Arias T."/>
            <person name="Riano-Pachon D.M."/>
            <person name="Di Stilio V.S."/>
        </authorList>
    </citation>
    <scope>NUCLEOTIDE SEQUENCE [LARGE SCALE GENOMIC DNA]</scope>
    <source>
        <strain evidence="3">cv. WT478/WT964</strain>
        <tissue evidence="2">Leaves</tissue>
    </source>
</reference>
<feature type="region of interest" description="Disordered" evidence="1">
    <location>
        <begin position="274"/>
        <end position="305"/>
    </location>
</feature>
<dbReference type="Proteomes" id="UP000554482">
    <property type="component" value="Unassembled WGS sequence"/>
</dbReference>
<evidence type="ECO:0000256" key="1">
    <source>
        <dbReference type="SAM" id="MobiDB-lite"/>
    </source>
</evidence>
<evidence type="ECO:0000313" key="3">
    <source>
        <dbReference type="Proteomes" id="UP000554482"/>
    </source>
</evidence>
<feature type="compositionally biased region" description="Basic and acidic residues" evidence="1">
    <location>
        <begin position="333"/>
        <end position="345"/>
    </location>
</feature>
<sequence>MVDWEWVKKRVEDIVGVVDIKILGETEAVIDTMSRELAWKLENVKAMEGYGGKVIFRRWSPECGGLMQKEMMEKNRWVYLRGVPFHLRFEEAIKKMMYIFCQEVECDMNHTGWWRKEQIRVRTKGVKLEDIPRVIYVEERGYRFPIEIVLEEEVVSQRAEEKHGQKYDEGDVDRKIQGIGVESSIGGDNDSVIQELGKTKSTVHMVVTKGGHVETPTLNNNLLGSNWTKVTGNSKPMKSTETRTWAEIVKTNHYEGFEVVDLEAKTAYEKQACEVPEPSHHDKPKTNGTKLGPASSFNSGCPSLKLSRRLWPNQKTGRKDRLSRVKRLARKALEKESLRNNKNSKEQQVVDYATDQYDSEDSISSPMGDRQEALRKGKAIQLGDVGAEVGKNKVWVKKEAATDTDKDVLWDGPPGLKRKTASSKGVNFAQLINQECGFLRSEEEVNDWVGNIIDPITKQLKLSTANGEEAVRNFFKQLGYAKLR</sequence>
<feature type="compositionally biased region" description="Basic and acidic residues" evidence="1">
    <location>
        <begin position="274"/>
        <end position="285"/>
    </location>
</feature>
<evidence type="ECO:0008006" key="4">
    <source>
        <dbReference type="Google" id="ProtNLM"/>
    </source>
</evidence>
<proteinExistence type="predicted"/>
<gene>
    <name evidence="2" type="ORF">FRX31_021338</name>
</gene>
<organism evidence="2 3">
    <name type="scientific">Thalictrum thalictroides</name>
    <name type="common">Rue-anemone</name>
    <name type="synonym">Anemone thalictroides</name>
    <dbReference type="NCBI Taxonomy" id="46969"/>
    <lineage>
        <taxon>Eukaryota</taxon>
        <taxon>Viridiplantae</taxon>
        <taxon>Streptophyta</taxon>
        <taxon>Embryophyta</taxon>
        <taxon>Tracheophyta</taxon>
        <taxon>Spermatophyta</taxon>
        <taxon>Magnoliopsida</taxon>
        <taxon>Ranunculales</taxon>
        <taxon>Ranunculaceae</taxon>
        <taxon>Thalictroideae</taxon>
        <taxon>Thalictrum</taxon>
    </lineage>
</organism>
<protein>
    <recommendedName>
        <fullName evidence="4">DUF4283 domain-containing protein</fullName>
    </recommendedName>
</protein>
<accession>A0A7J6VXM7</accession>
<dbReference type="EMBL" id="JABWDY010025993">
    <property type="protein sequence ID" value="KAF5189072.1"/>
    <property type="molecule type" value="Genomic_DNA"/>
</dbReference>
<feature type="region of interest" description="Disordered" evidence="1">
    <location>
        <begin position="333"/>
        <end position="368"/>
    </location>
</feature>
<keyword evidence="3" id="KW-1185">Reference proteome</keyword>
<name>A0A7J6VXM7_THATH</name>